<accession>A0AAW2IR73</accession>
<protein>
    <submittedName>
        <fullName evidence="1">Uncharacterized protein</fullName>
    </submittedName>
</protein>
<dbReference type="EMBL" id="JACGWK010001652">
    <property type="protein sequence ID" value="KAL0284477.1"/>
    <property type="molecule type" value="Genomic_DNA"/>
</dbReference>
<evidence type="ECO:0000313" key="1">
    <source>
        <dbReference type="EMBL" id="KAL0284477.1"/>
    </source>
</evidence>
<gene>
    <name evidence="1" type="ORF">Sangu_2826700</name>
</gene>
<dbReference type="AlphaFoldDB" id="A0AAW2IR73"/>
<organism evidence="1">
    <name type="scientific">Sesamum angustifolium</name>
    <dbReference type="NCBI Taxonomy" id="2727405"/>
    <lineage>
        <taxon>Eukaryota</taxon>
        <taxon>Viridiplantae</taxon>
        <taxon>Streptophyta</taxon>
        <taxon>Embryophyta</taxon>
        <taxon>Tracheophyta</taxon>
        <taxon>Spermatophyta</taxon>
        <taxon>Magnoliopsida</taxon>
        <taxon>eudicotyledons</taxon>
        <taxon>Gunneridae</taxon>
        <taxon>Pentapetalae</taxon>
        <taxon>asterids</taxon>
        <taxon>lamiids</taxon>
        <taxon>Lamiales</taxon>
        <taxon>Pedaliaceae</taxon>
        <taxon>Sesamum</taxon>
    </lineage>
</organism>
<reference evidence="1" key="2">
    <citation type="journal article" date="2024" name="Plant">
        <title>Genomic evolution and insights into agronomic trait innovations of Sesamum species.</title>
        <authorList>
            <person name="Miao H."/>
            <person name="Wang L."/>
            <person name="Qu L."/>
            <person name="Liu H."/>
            <person name="Sun Y."/>
            <person name="Le M."/>
            <person name="Wang Q."/>
            <person name="Wei S."/>
            <person name="Zheng Y."/>
            <person name="Lin W."/>
            <person name="Duan Y."/>
            <person name="Cao H."/>
            <person name="Xiong S."/>
            <person name="Wang X."/>
            <person name="Wei L."/>
            <person name="Li C."/>
            <person name="Ma Q."/>
            <person name="Ju M."/>
            <person name="Zhao R."/>
            <person name="Li G."/>
            <person name="Mu C."/>
            <person name="Tian Q."/>
            <person name="Mei H."/>
            <person name="Zhang T."/>
            <person name="Gao T."/>
            <person name="Zhang H."/>
        </authorList>
    </citation>
    <scope>NUCLEOTIDE SEQUENCE</scope>
    <source>
        <strain evidence="1">G01</strain>
    </source>
</reference>
<proteinExistence type="predicted"/>
<name>A0AAW2IR73_9LAMI</name>
<comment type="caution">
    <text evidence="1">The sequence shown here is derived from an EMBL/GenBank/DDBJ whole genome shotgun (WGS) entry which is preliminary data.</text>
</comment>
<reference evidence="1" key="1">
    <citation type="submission" date="2020-06" db="EMBL/GenBank/DDBJ databases">
        <authorList>
            <person name="Li T."/>
            <person name="Hu X."/>
            <person name="Zhang T."/>
            <person name="Song X."/>
            <person name="Zhang H."/>
            <person name="Dai N."/>
            <person name="Sheng W."/>
            <person name="Hou X."/>
            <person name="Wei L."/>
        </authorList>
    </citation>
    <scope>NUCLEOTIDE SEQUENCE</scope>
    <source>
        <strain evidence="1">G01</strain>
        <tissue evidence="1">Leaf</tissue>
    </source>
</reference>
<sequence>MERKGGELPGVVVETENDVAIDAEMEDVLHIAHEKEADNLLLVSTVTVETEKAVGTDENGSRVVGENDSIRVIESVVELDGETIDVVCGGGPVATKGMEIQLFYQAIQPIVPDRKGKSVKQIKTEEVRRLFNKLKHFRMVCHAFNHAKSDEEK</sequence>